<evidence type="ECO:0000256" key="5">
    <source>
        <dbReference type="ARBA" id="ARBA00023163"/>
    </source>
</evidence>
<dbReference type="PROSITE" id="PS50090">
    <property type="entry name" value="MYB_LIKE"/>
    <property type="match status" value="2"/>
</dbReference>
<keyword evidence="5" id="KW-0804">Transcription</keyword>
<keyword evidence="2" id="KW-0677">Repeat</keyword>
<dbReference type="InterPro" id="IPR017930">
    <property type="entry name" value="Myb_dom"/>
</dbReference>
<proteinExistence type="predicted"/>
<evidence type="ECO:0000313" key="9">
    <source>
        <dbReference type="EMBL" id="KAK1304199.1"/>
    </source>
</evidence>
<dbReference type="SUPFAM" id="SSF46689">
    <property type="entry name" value="Homeodomain-like"/>
    <property type="match status" value="2"/>
</dbReference>
<dbReference type="CDD" id="cd00167">
    <property type="entry name" value="SANT"/>
    <property type="match status" value="2"/>
</dbReference>
<dbReference type="InterPro" id="IPR001005">
    <property type="entry name" value="SANT/Myb"/>
</dbReference>
<comment type="caution">
    <text evidence="9">The sequence shown here is derived from an EMBL/GenBank/DDBJ whole genome shotgun (WGS) entry which is preliminary data.</text>
</comment>
<protein>
    <submittedName>
        <fullName evidence="9">Transcription factor GAMYB</fullName>
    </submittedName>
</protein>
<keyword evidence="10" id="KW-1185">Reference proteome</keyword>
<dbReference type="EMBL" id="JAUJYO010000011">
    <property type="protein sequence ID" value="KAK1304199.1"/>
    <property type="molecule type" value="Genomic_DNA"/>
</dbReference>
<dbReference type="PANTHER" id="PTHR47995">
    <property type="entry name" value="TRANSCRIPTION FACTOR MYB33-RELATED"/>
    <property type="match status" value="1"/>
</dbReference>
<dbReference type="GO" id="GO:0005634">
    <property type="term" value="C:nucleus"/>
    <property type="evidence" value="ECO:0007669"/>
    <property type="project" value="UniProtKB-SubCell"/>
</dbReference>
<evidence type="ECO:0000256" key="2">
    <source>
        <dbReference type="ARBA" id="ARBA00022737"/>
    </source>
</evidence>
<accession>A0AAV9DTC2</accession>
<comment type="subcellular location">
    <subcellularLocation>
        <location evidence="1">Nucleus</location>
    </subcellularLocation>
</comment>
<evidence type="ECO:0000256" key="4">
    <source>
        <dbReference type="ARBA" id="ARBA00023125"/>
    </source>
</evidence>
<keyword evidence="3" id="KW-0805">Transcription regulation</keyword>
<organism evidence="9 10">
    <name type="scientific">Acorus calamus</name>
    <name type="common">Sweet flag</name>
    <dbReference type="NCBI Taxonomy" id="4465"/>
    <lineage>
        <taxon>Eukaryota</taxon>
        <taxon>Viridiplantae</taxon>
        <taxon>Streptophyta</taxon>
        <taxon>Embryophyta</taxon>
        <taxon>Tracheophyta</taxon>
        <taxon>Spermatophyta</taxon>
        <taxon>Magnoliopsida</taxon>
        <taxon>Liliopsida</taxon>
        <taxon>Acoraceae</taxon>
        <taxon>Acorus</taxon>
    </lineage>
</organism>
<evidence type="ECO:0000256" key="6">
    <source>
        <dbReference type="ARBA" id="ARBA00023242"/>
    </source>
</evidence>
<evidence type="ECO:0000256" key="3">
    <source>
        <dbReference type="ARBA" id="ARBA00023015"/>
    </source>
</evidence>
<dbReference type="SMART" id="SM00717">
    <property type="entry name" value="SANT"/>
    <property type="match status" value="2"/>
</dbReference>
<evidence type="ECO:0000259" key="8">
    <source>
        <dbReference type="PROSITE" id="PS51294"/>
    </source>
</evidence>
<dbReference type="AlphaFoldDB" id="A0AAV9DTC2"/>
<evidence type="ECO:0000256" key="1">
    <source>
        <dbReference type="ARBA" id="ARBA00004123"/>
    </source>
</evidence>
<feature type="domain" description="Myb-like" evidence="7">
    <location>
        <begin position="123"/>
        <end position="178"/>
    </location>
</feature>
<reference evidence="9" key="2">
    <citation type="submission" date="2023-06" db="EMBL/GenBank/DDBJ databases">
        <authorList>
            <person name="Ma L."/>
            <person name="Liu K.-W."/>
            <person name="Li Z."/>
            <person name="Hsiao Y.-Y."/>
            <person name="Qi Y."/>
            <person name="Fu T."/>
            <person name="Tang G."/>
            <person name="Zhang D."/>
            <person name="Sun W.-H."/>
            <person name="Liu D.-K."/>
            <person name="Li Y."/>
            <person name="Chen G.-Z."/>
            <person name="Liu X.-D."/>
            <person name="Liao X.-Y."/>
            <person name="Jiang Y.-T."/>
            <person name="Yu X."/>
            <person name="Hao Y."/>
            <person name="Huang J."/>
            <person name="Zhao X.-W."/>
            <person name="Ke S."/>
            <person name="Chen Y.-Y."/>
            <person name="Wu W.-L."/>
            <person name="Hsu J.-L."/>
            <person name="Lin Y.-F."/>
            <person name="Huang M.-D."/>
            <person name="Li C.-Y."/>
            <person name="Huang L."/>
            <person name="Wang Z.-W."/>
            <person name="Zhao X."/>
            <person name="Zhong W.-Y."/>
            <person name="Peng D.-H."/>
            <person name="Ahmad S."/>
            <person name="Lan S."/>
            <person name="Zhang J.-S."/>
            <person name="Tsai W.-C."/>
            <person name="Van De Peer Y."/>
            <person name="Liu Z.-J."/>
        </authorList>
    </citation>
    <scope>NUCLEOTIDE SEQUENCE</scope>
    <source>
        <strain evidence="9">CP</strain>
        <tissue evidence="9">Leaves</tissue>
    </source>
</reference>
<name>A0AAV9DTC2_ACOCL</name>
<feature type="domain" description="Myb-like" evidence="7">
    <location>
        <begin position="29"/>
        <end position="84"/>
    </location>
</feature>
<keyword evidence="6" id="KW-0539">Nucleus</keyword>
<evidence type="ECO:0000259" key="7">
    <source>
        <dbReference type="PROSITE" id="PS50090"/>
    </source>
</evidence>
<gene>
    <name evidence="9" type="primary">GAM1</name>
    <name evidence="9" type="ORF">QJS10_CPB11g01366</name>
</gene>
<feature type="domain" description="HTH myb-type" evidence="8">
    <location>
        <begin position="32"/>
        <end position="88"/>
    </location>
</feature>
<reference evidence="9" key="1">
    <citation type="journal article" date="2023" name="Nat. Commun.">
        <title>Diploid and tetraploid genomes of Acorus and the evolution of monocots.</title>
        <authorList>
            <person name="Ma L."/>
            <person name="Liu K.W."/>
            <person name="Li Z."/>
            <person name="Hsiao Y.Y."/>
            <person name="Qi Y."/>
            <person name="Fu T."/>
            <person name="Tang G.D."/>
            <person name="Zhang D."/>
            <person name="Sun W.H."/>
            <person name="Liu D.K."/>
            <person name="Li Y."/>
            <person name="Chen G.Z."/>
            <person name="Liu X.D."/>
            <person name="Liao X.Y."/>
            <person name="Jiang Y.T."/>
            <person name="Yu X."/>
            <person name="Hao Y."/>
            <person name="Huang J."/>
            <person name="Zhao X.W."/>
            <person name="Ke S."/>
            <person name="Chen Y.Y."/>
            <person name="Wu W.L."/>
            <person name="Hsu J.L."/>
            <person name="Lin Y.F."/>
            <person name="Huang M.D."/>
            <person name="Li C.Y."/>
            <person name="Huang L."/>
            <person name="Wang Z.W."/>
            <person name="Zhao X."/>
            <person name="Zhong W.Y."/>
            <person name="Peng D.H."/>
            <person name="Ahmad S."/>
            <person name="Lan S."/>
            <person name="Zhang J.S."/>
            <person name="Tsai W.C."/>
            <person name="Van de Peer Y."/>
            <person name="Liu Z.J."/>
        </authorList>
    </citation>
    <scope>NUCLEOTIDE SEQUENCE</scope>
    <source>
        <strain evidence="9">CP</strain>
    </source>
</reference>
<dbReference type="GO" id="GO:0003677">
    <property type="term" value="F:DNA binding"/>
    <property type="evidence" value="ECO:0007669"/>
    <property type="project" value="UniProtKB-KW"/>
</dbReference>
<dbReference type="PROSITE" id="PS51294">
    <property type="entry name" value="HTH_MYB"/>
    <property type="match status" value="2"/>
</dbReference>
<sequence>MAGTGGGVDLNDRDMEGVNGEAAEVRKGAAVVRRRPWTAVEDAILKEYMNAHGPRDWKKVPGNSGLDRYGKTWKSCRLRWLNHLRPDLRKGPFSAEEELRITQLHALDMEGVNSEAAEARKGAAVVRRRPWTAVEDAILKEFMNTHGPRDWKKVPGNSGLDKYGKTWKSCRLRWLNHLRPDLRKGPFSAEEELRITQLHALLSPLNREK</sequence>
<dbReference type="Gene3D" id="1.10.10.60">
    <property type="entry name" value="Homeodomain-like"/>
    <property type="match status" value="2"/>
</dbReference>
<dbReference type="Proteomes" id="UP001180020">
    <property type="component" value="Unassembled WGS sequence"/>
</dbReference>
<feature type="domain" description="HTH myb-type" evidence="8">
    <location>
        <begin position="126"/>
        <end position="182"/>
    </location>
</feature>
<dbReference type="Pfam" id="PF00249">
    <property type="entry name" value="Myb_DNA-binding"/>
    <property type="match status" value="2"/>
</dbReference>
<dbReference type="InterPro" id="IPR009057">
    <property type="entry name" value="Homeodomain-like_sf"/>
</dbReference>
<keyword evidence="4" id="KW-0238">DNA-binding</keyword>
<dbReference type="PANTHER" id="PTHR47995:SF18">
    <property type="entry name" value="TRANSCRIPTION FACTOR MYB65"/>
    <property type="match status" value="1"/>
</dbReference>
<evidence type="ECO:0000313" key="10">
    <source>
        <dbReference type="Proteomes" id="UP001180020"/>
    </source>
</evidence>